<dbReference type="EMBL" id="CP120682">
    <property type="protein sequence ID" value="WKN36694.1"/>
    <property type="molecule type" value="Genomic_DNA"/>
</dbReference>
<accession>A0AA49GMV7</accession>
<reference evidence="1" key="1">
    <citation type="journal article" date="2023" name="Comput. Struct. Biotechnol. J.">
        <title>Discovery of a novel marine Bacteroidetes with a rich repertoire of carbohydrate-active enzymes.</title>
        <authorList>
            <person name="Chen B."/>
            <person name="Liu G."/>
            <person name="Chen Q."/>
            <person name="Wang H."/>
            <person name="Liu L."/>
            <person name="Tang K."/>
        </authorList>
    </citation>
    <scope>NUCLEOTIDE SEQUENCE</scope>
    <source>
        <strain evidence="1">TK19036</strain>
    </source>
</reference>
<dbReference type="Pfam" id="PF12710">
    <property type="entry name" value="HAD"/>
    <property type="match status" value="1"/>
</dbReference>
<dbReference type="InterPro" id="IPR050582">
    <property type="entry name" value="HAD-like_SerB"/>
</dbReference>
<dbReference type="InterPro" id="IPR023214">
    <property type="entry name" value="HAD_sf"/>
</dbReference>
<dbReference type="GO" id="GO:0036424">
    <property type="term" value="F:L-phosphoserine phosphatase activity"/>
    <property type="evidence" value="ECO:0007669"/>
    <property type="project" value="TreeGrafter"/>
</dbReference>
<dbReference type="GO" id="GO:0006564">
    <property type="term" value="P:L-serine biosynthetic process"/>
    <property type="evidence" value="ECO:0007669"/>
    <property type="project" value="TreeGrafter"/>
</dbReference>
<sequence>MKTTADTQTPVATSRCIAFFDFDGTITNRDSFLDFIKFDQGKASFYWGFVWLLPSLIAYKLKLIPNWRAKEKVLTYFFKNTSLAEFQQRCDQYAKERLPHIIRAKALRAIKKHQAQGHDVYLVSASPENWLEAWCHRKGIRLIATRLEVVNERITGKLCGKNCYGPEKAARIQQEIMLTDYHNIYSYGDSRGDKEMLALADFSYYRPFH</sequence>
<dbReference type="GO" id="GO:0005737">
    <property type="term" value="C:cytoplasm"/>
    <property type="evidence" value="ECO:0007669"/>
    <property type="project" value="TreeGrafter"/>
</dbReference>
<dbReference type="Gene3D" id="3.40.50.1000">
    <property type="entry name" value="HAD superfamily/HAD-like"/>
    <property type="match status" value="1"/>
</dbReference>
<evidence type="ECO:0000313" key="1">
    <source>
        <dbReference type="EMBL" id="WKN36694.1"/>
    </source>
</evidence>
<proteinExistence type="predicted"/>
<dbReference type="PANTHER" id="PTHR43344">
    <property type="entry name" value="PHOSPHOSERINE PHOSPHATASE"/>
    <property type="match status" value="1"/>
</dbReference>
<dbReference type="InterPro" id="IPR006385">
    <property type="entry name" value="HAD_hydro_SerB1"/>
</dbReference>
<dbReference type="PANTHER" id="PTHR43344:SF14">
    <property type="entry name" value="HAD-IB FAMILY HYDROLASE"/>
    <property type="match status" value="1"/>
</dbReference>
<reference evidence="1" key="2">
    <citation type="journal article" date="2024" name="Antonie Van Leeuwenhoek">
        <title>Roseihalotalea indica gen. nov., sp. nov., a halophilic Bacteroidetes from mesopelagic Southwest Indian Ocean with higher carbohydrate metabolic potential.</title>
        <authorList>
            <person name="Chen B."/>
            <person name="Zhang M."/>
            <person name="Lin D."/>
            <person name="Ye J."/>
            <person name="Tang K."/>
        </authorList>
    </citation>
    <scope>NUCLEOTIDE SEQUENCE</scope>
    <source>
        <strain evidence="1">TK19036</strain>
    </source>
</reference>
<dbReference type="AlphaFoldDB" id="A0AA49GMV7"/>
<dbReference type="GO" id="GO:0000287">
    <property type="term" value="F:magnesium ion binding"/>
    <property type="evidence" value="ECO:0007669"/>
    <property type="project" value="TreeGrafter"/>
</dbReference>
<protein>
    <submittedName>
        <fullName evidence="1">HAD-IB family hydrolase</fullName>
    </submittedName>
</protein>
<gene>
    <name evidence="1" type="ORF">K4G66_30485</name>
</gene>
<name>A0AA49GMV7_9BACT</name>
<dbReference type="NCBIfam" id="TIGR01490">
    <property type="entry name" value="HAD-SF-IB-hyp1"/>
    <property type="match status" value="1"/>
</dbReference>
<dbReference type="SUPFAM" id="SSF56784">
    <property type="entry name" value="HAD-like"/>
    <property type="match status" value="1"/>
</dbReference>
<dbReference type="CDD" id="cd02612">
    <property type="entry name" value="HAD_PGPPase"/>
    <property type="match status" value="1"/>
</dbReference>
<organism evidence="1">
    <name type="scientific">Roseihalotalea indica</name>
    <dbReference type="NCBI Taxonomy" id="2867963"/>
    <lineage>
        <taxon>Bacteria</taxon>
        <taxon>Pseudomonadati</taxon>
        <taxon>Bacteroidota</taxon>
        <taxon>Cytophagia</taxon>
        <taxon>Cytophagales</taxon>
        <taxon>Catalimonadaceae</taxon>
        <taxon>Roseihalotalea</taxon>
    </lineage>
</organism>
<keyword evidence="1" id="KW-0378">Hydrolase</keyword>
<dbReference type="Gene3D" id="1.20.1440.100">
    <property type="entry name" value="SG protein - dephosphorylation function"/>
    <property type="match status" value="1"/>
</dbReference>
<dbReference type="NCBIfam" id="TIGR01488">
    <property type="entry name" value="HAD-SF-IB"/>
    <property type="match status" value="1"/>
</dbReference>
<dbReference type="InterPro" id="IPR036412">
    <property type="entry name" value="HAD-like_sf"/>
</dbReference>